<dbReference type="PANTHER" id="PTHR21522">
    <property type="entry name" value="PROTON CHANNEL OTOP"/>
    <property type="match status" value="1"/>
</dbReference>
<feature type="transmembrane region" description="Helical" evidence="12">
    <location>
        <begin position="315"/>
        <end position="333"/>
    </location>
</feature>
<keyword evidence="4" id="KW-1003">Cell membrane</keyword>
<protein>
    <submittedName>
        <fullName evidence="13">Uncharacterized protein</fullName>
    </submittedName>
</protein>
<evidence type="ECO:0000313" key="14">
    <source>
        <dbReference type="Proteomes" id="UP001439008"/>
    </source>
</evidence>
<keyword evidence="10" id="KW-0407">Ion channel</keyword>
<keyword evidence="5 12" id="KW-0812">Transmembrane</keyword>
<feature type="region of interest" description="Disordered" evidence="11">
    <location>
        <begin position="132"/>
        <end position="154"/>
    </location>
</feature>
<organism evidence="13 14">
    <name type="scientific">Bonamia ostreae</name>
    <dbReference type="NCBI Taxonomy" id="126728"/>
    <lineage>
        <taxon>Eukaryota</taxon>
        <taxon>Sar</taxon>
        <taxon>Rhizaria</taxon>
        <taxon>Endomyxa</taxon>
        <taxon>Ascetosporea</taxon>
        <taxon>Haplosporida</taxon>
        <taxon>Bonamia</taxon>
    </lineage>
</organism>
<keyword evidence="14" id="KW-1185">Reference proteome</keyword>
<feature type="transmembrane region" description="Helical" evidence="12">
    <location>
        <begin position="164"/>
        <end position="187"/>
    </location>
</feature>
<feature type="transmembrane region" description="Helical" evidence="12">
    <location>
        <begin position="273"/>
        <end position="291"/>
    </location>
</feature>
<evidence type="ECO:0000256" key="8">
    <source>
        <dbReference type="ARBA" id="ARBA00023065"/>
    </source>
</evidence>
<dbReference type="Proteomes" id="UP001439008">
    <property type="component" value="Unassembled WGS sequence"/>
</dbReference>
<gene>
    <name evidence="13" type="ORF">MHBO_002866</name>
</gene>
<dbReference type="PANTHER" id="PTHR21522:SF32">
    <property type="entry name" value="OTOPETRIN-2"/>
    <property type="match status" value="1"/>
</dbReference>
<evidence type="ECO:0000256" key="1">
    <source>
        <dbReference type="ARBA" id="ARBA00004651"/>
    </source>
</evidence>
<evidence type="ECO:0000256" key="6">
    <source>
        <dbReference type="ARBA" id="ARBA00022781"/>
    </source>
</evidence>
<evidence type="ECO:0000256" key="12">
    <source>
        <dbReference type="SAM" id="Phobius"/>
    </source>
</evidence>
<sequence length="390" mass="44400">MKHDSGSSGCFDRYAGKVYNILSIVYTVLLSVVIFTKVCRGFKEVLLQKYLFVGILFSNFSFLLDTIFSETEELFDYGDSKETNNATYCNYIQENTDRIKKYDPLFSLGAVEFAILTIDMLFTTIQKQTAETRNVNDSQQNQPNEPTATGPTETGNLKYKKNGLVCLIPICVALSIILLVVSILAFNADSRHPDESESWTLSTPFKIYIITSSVIKFIMSVSLTLCIITSWHSFRYKFNVDGLILMTSLFGNIIYHMFYLFASLKDNPQENAYIYLVFTYFDNICSIIVAAQQTQFILAIENGENIPKTINERTVLVRYCCLILFILNIGLWAGDTLGEANATALSIIIKRNYGDVFWIIFTKLVLPFTIFFRIHSGLIMLKMFRNLKGL</sequence>
<keyword evidence="3" id="KW-0813">Transport</keyword>
<dbReference type="Pfam" id="PF03189">
    <property type="entry name" value="Otopetrin"/>
    <property type="match status" value="1"/>
</dbReference>
<feature type="transmembrane region" description="Helical" evidence="12">
    <location>
        <begin position="18"/>
        <end position="38"/>
    </location>
</feature>
<keyword evidence="8" id="KW-0406">Ion transport</keyword>
<evidence type="ECO:0000256" key="7">
    <source>
        <dbReference type="ARBA" id="ARBA00022989"/>
    </source>
</evidence>
<keyword evidence="6" id="KW-0375">Hydrogen ion transport</keyword>
<evidence type="ECO:0000256" key="5">
    <source>
        <dbReference type="ARBA" id="ARBA00022692"/>
    </source>
</evidence>
<comment type="caution">
    <text evidence="13">The sequence shown here is derived from an EMBL/GenBank/DDBJ whole genome shotgun (WGS) entry which is preliminary data.</text>
</comment>
<feature type="transmembrane region" description="Helical" evidence="12">
    <location>
        <begin position="356"/>
        <end position="381"/>
    </location>
</feature>
<accession>A0ABV2APR2</accession>
<keyword evidence="9 12" id="KW-0472">Membrane</keyword>
<evidence type="ECO:0000256" key="9">
    <source>
        <dbReference type="ARBA" id="ARBA00023136"/>
    </source>
</evidence>
<feature type="transmembrane region" description="Helical" evidence="12">
    <location>
        <begin position="105"/>
        <end position="125"/>
    </location>
</feature>
<keyword evidence="7 12" id="KW-1133">Transmembrane helix</keyword>
<evidence type="ECO:0000256" key="10">
    <source>
        <dbReference type="ARBA" id="ARBA00023303"/>
    </source>
</evidence>
<feature type="transmembrane region" description="Helical" evidence="12">
    <location>
        <begin position="207"/>
        <end position="231"/>
    </location>
</feature>
<proteinExistence type="inferred from homology"/>
<evidence type="ECO:0000313" key="13">
    <source>
        <dbReference type="EMBL" id="MES1921322.1"/>
    </source>
</evidence>
<evidence type="ECO:0000256" key="2">
    <source>
        <dbReference type="ARBA" id="ARBA00006513"/>
    </source>
</evidence>
<feature type="transmembrane region" description="Helical" evidence="12">
    <location>
        <begin position="243"/>
        <end position="261"/>
    </location>
</feature>
<comment type="similarity">
    <text evidence="2">Belongs to the otopetrin family.</text>
</comment>
<evidence type="ECO:0000256" key="3">
    <source>
        <dbReference type="ARBA" id="ARBA00022448"/>
    </source>
</evidence>
<reference evidence="13 14" key="1">
    <citation type="journal article" date="2024" name="BMC Biol.">
        <title>Comparative genomics of Ascetosporea gives new insight into the evolutionary basis for animal parasitism in Rhizaria.</title>
        <authorList>
            <person name="Hiltunen Thoren M."/>
            <person name="Onut-Brannstrom I."/>
            <person name="Alfjorden A."/>
            <person name="Peckova H."/>
            <person name="Swords F."/>
            <person name="Hooper C."/>
            <person name="Holzer A.S."/>
            <person name="Bass D."/>
            <person name="Burki F."/>
        </authorList>
    </citation>
    <scope>NUCLEOTIDE SEQUENCE [LARGE SCALE GENOMIC DNA]</scope>
    <source>
        <strain evidence="13">20-A016</strain>
    </source>
</reference>
<dbReference type="EMBL" id="JBDODL010001245">
    <property type="protein sequence ID" value="MES1921322.1"/>
    <property type="molecule type" value="Genomic_DNA"/>
</dbReference>
<evidence type="ECO:0000256" key="4">
    <source>
        <dbReference type="ARBA" id="ARBA00022475"/>
    </source>
</evidence>
<feature type="transmembrane region" description="Helical" evidence="12">
    <location>
        <begin position="50"/>
        <end position="68"/>
    </location>
</feature>
<dbReference type="InterPro" id="IPR004878">
    <property type="entry name" value="Otopetrin"/>
</dbReference>
<comment type="subcellular location">
    <subcellularLocation>
        <location evidence="1">Cell membrane</location>
        <topology evidence="1">Multi-pass membrane protein</topology>
    </subcellularLocation>
</comment>
<evidence type="ECO:0000256" key="11">
    <source>
        <dbReference type="SAM" id="MobiDB-lite"/>
    </source>
</evidence>
<name>A0ABV2APR2_9EUKA</name>